<accession>A0A1V9E9Z4</accession>
<proteinExistence type="predicted"/>
<keyword evidence="2" id="KW-1185">Reference proteome</keyword>
<dbReference type="RefSeq" id="WP_081203160.1">
    <property type="nucleotide sequence ID" value="NZ_FOCZ01000005.1"/>
</dbReference>
<dbReference type="Proteomes" id="UP000192610">
    <property type="component" value="Unassembled WGS sequence"/>
</dbReference>
<sequence length="304" mass="34108">MKKIGVTIGVIIVISTTFLSCEVIGQQKLWDGPAAYLGQKPPGDTPEIFAQGMLVDSGIVLGKMNFSTDGRSFYYSYAKHWFSSEGAGTRELSFDGQSWQKPHIIAENLTNPALSPDEKTLYLGAPKGQVWVLHKSPQGWSKPELWMEKPYGLYNFQAVHSNTYYVGSNGTAGSKSDWSTYDFCKLTISGKDTVINSLGSTINTSGFDGDFFIAWDESYIIISAKETKTFECELWISFRKKDNTWSEPQSLGPAINDGLAHRFGQYVSPDGKYLFYTRGTSENDCHFYWVRFDTLLKKLKATMK</sequence>
<protein>
    <submittedName>
        <fullName evidence="1">Uncharacterized protein</fullName>
    </submittedName>
</protein>
<dbReference type="OrthoDB" id="8432779at2"/>
<dbReference type="STRING" id="354355.SAMN05660816_02928"/>
<evidence type="ECO:0000313" key="2">
    <source>
        <dbReference type="Proteomes" id="UP000192610"/>
    </source>
</evidence>
<gene>
    <name evidence="1" type="ORF">A4H97_11305</name>
</gene>
<evidence type="ECO:0000313" key="1">
    <source>
        <dbReference type="EMBL" id="OQP42745.1"/>
    </source>
</evidence>
<reference evidence="2" key="1">
    <citation type="submission" date="2016-04" db="EMBL/GenBank/DDBJ databases">
        <authorList>
            <person name="Chen L."/>
            <person name="Zhuang W."/>
            <person name="Wang G."/>
        </authorList>
    </citation>
    <scope>NUCLEOTIDE SEQUENCE [LARGE SCALE GENOMIC DNA]</scope>
    <source>
        <strain evidence="2">17621</strain>
    </source>
</reference>
<organism evidence="1 2">
    <name type="scientific">Niastella yeongjuensis</name>
    <dbReference type="NCBI Taxonomy" id="354355"/>
    <lineage>
        <taxon>Bacteria</taxon>
        <taxon>Pseudomonadati</taxon>
        <taxon>Bacteroidota</taxon>
        <taxon>Chitinophagia</taxon>
        <taxon>Chitinophagales</taxon>
        <taxon>Chitinophagaceae</taxon>
        <taxon>Niastella</taxon>
    </lineage>
</organism>
<name>A0A1V9E9Z4_9BACT</name>
<dbReference type="AlphaFoldDB" id="A0A1V9E9Z4"/>
<dbReference type="SUPFAM" id="SSF82171">
    <property type="entry name" value="DPP6 N-terminal domain-like"/>
    <property type="match status" value="1"/>
</dbReference>
<comment type="caution">
    <text evidence="1">The sequence shown here is derived from an EMBL/GenBank/DDBJ whole genome shotgun (WGS) entry which is preliminary data.</text>
</comment>
<dbReference type="EMBL" id="LVXG01000056">
    <property type="protein sequence ID" value="OQP42745.1"/>
    <property type="molecule type" value="Genomic_DNA"/>
</dbReference>
<dbReference type="PROSITE" id="PS51257">
    <property type="entry name" value="PROKAR_LIPOPROTEIN"/>
    <property type="match status" value="1"/>
</dbReference>